<reference evidence="2 3" key="1">
    <citation type="journal article" date="2011" name="Cell">
        <title>The monarch butterfly genome yields insights into long-distance migration.</title>
        <authorList>
            <person name="Zhan S."/>
            <person name="Merlin C."/>
            <person name="Boore J.L."/>
            <person name="Reppert S.M."/>
        </authorList>
    </citation>
    <scope>NUCLEOTIDE SEQUENCE [LARGE SCALE GENOMIC DNA]</scope>
    <source>
        <strain evidence="2">F-2</strain>
    </source>
</reference>
<feature type="compositionally biased region" description="Polar residues" evidence="1">
    <location>
        <begin position="181"/>
        <end position="201"/>
    </location>
</feature>
<dbReference type="Proteomes" id="UP000007151">
    <property type="component" value="Unassembled WGS sequence"/>
</dbReference>
<organism evidence="2 3">
    <name type="scientific">Danaus plexippus plexippus</name>
    <dbReference type="NCBI Taxonomy" id="278856"/>
    <lineage>
        <taxon>Eukaryota</taxon>
        <taxon>Metazoa</taxon>
        <taxon>Ecdysozoa</taxon>
        <taxon>Arthropoda</taxon>
        <taxon>Hexapoda</taxon>
        <taxon>Insecta</taxon>
        <taxon>Pterygota</taxon>
        <taxon>Neoptera</taxon>
        <taxon>Endopterygota</taxon>
        <taxon>Lepidoptera</taxon>
        <taxon>Glossata</taxon>
        <taxon>Ditrysia</taxon>
        <taxon>Papilionoidea</taxon>
        <taxon>Nymphalidae</taxon>
        <taxon>Danainae</taxon>
        <taxon>Danaini</taxon>
        <taxon>Danaina</taxon>
        <taxon>Danaus</taxon>
        <taxon>Danaus</taxon>
    </lineage>
</organism>
<proteinExistence type="predicted"/>
<evidence type="ECO:0000313" key="3">
    <source>
        <dbReference type="Proteomes" id="UP000007151"/>
    </source>
</evidence>
<feature type="compositionally biased region" description="Basic and acidic residues" evidence="1">
    <location>
        <begin position="558"/>
        <end position="572"/>
    </location>
</feature>
<feature type="compositionally biased region" description="Low complexity" evidence="1">
    <location>
        <begin position="226"/>
        <end position="240"/>
    </location>
</feature>
<dbReference type="eggNOG" id="ENOG502QPSN">
    <property type="taxonomic scope" value="Eukaryota"/>
</dbReference>
<dbReference type="AlphaFoldDB" id="A0A212FA82"/>
<name>A0A212FA82_DANPL</name>
<comment type="caution">
    <text evidence="2">The sequence shown here is derived from an EMBL/GenBank/DDBJ whole genome shotgun (WGS) entry which is preliminary data.</text>
</comment>
<evidence type="ECO:0000256" key="1">
    <source>
        <dbReference type="SAM" id="MobiDB-lite"/>
    </source>
</evidence>
<dbReference type="KEGG" id="dpl:KGM_209433"/>
<sequence length="766" mass="84111">MFHGGDEGPVYYREIQKNAYLKRIPIESSGKLRQLGNKRQPLKPMWTLFCIHNGRVPFLEQYPEPKATLTHQPTWRVCLKTARHVTASVKPHLGEEYDFLVDTDHGPVRMLAPNWDSMQDWVAILRTKLHELRIVSPGENVYCSPPAQPPPRAAARDPTSPLPPTPAIPPDRVPGIDLTPLTRNLESNASDAGNTNSTSNGAADEAEARNESVTSSATNTPPPSTPSLTSPPSNLTSLSNMASMTSDINGADVDISNWDTCPLPSTSRDETRASVTKICGQNICLDDSILKRNVSESDEEFFAEIDEIRDDCEYKQRLVVSEGDGQSTANITRNNVTVIQVSNKTPQTAIPVMGASVFDFDFKQKLTIKPEDDDFINIVNTENRNSYGTVYVDDYRHGLTTVSLTGDESGGGGNVKVTAAGNGCDANEAVNVKVTDGSNVTDATVNVTGDPHARDVNGLYERLCMASTSNKAASPLPVRRVVNENKTRKSSLPNLDIPESAYEYLYPNSSNADAIANTNAERINVATDSPNVRVIRSNIERSLSQNAYDVSPRRRKHNDSPKTDIKQEKSEQQKPVWRRGLTELSLLSRLRGIGQKRQEDRVTSSVKVVHRSRTPARDNARRRSNSLNNSVSPPRPFPPLQPLLCRQAAALRAEQGRGASVTSVRVKDAPVICEYERSVWVARWGSNGFRISGRSGDRIAGIAGSTPSSVTHARNLLRNAHTSFGGEDDMNRISYHGTEVSILIQPSGLVKKMRSALKGRQLLAIR</sequence>
<dbReference type="STRING" id="278856.A0A212FA82"/>
<dbReference type="FunCoup" id="A0A212FA82">
    <property type="interactions" value="199"/>
</dbReference>
<dbReference type="InParanoid" id="A0A212FA82"/>
<feature type="compositionally biased region" description="Pro residues" evidence="1">
    <location>
        <begin position="160"/>
        <end position="172"/>
    </location>
</feature>
<evidence type="ECO:0000313" key="2">
    <source>
        <dbReference type="EMBL" id="OWR50642.1"/>
    </source>
</evidence>
<dbReference type="EMBL" id="AGBW02009512">
    <property type="protein sequence ID" value="OWR50642.1"/>
    <property type="molecule type" value="Genomic_DNA"/>
</dbReference>
<gene>
    <name evidence="2" type="ORF">KGM_209433</name>
</gene>
<feature type="region of interest" description="Disordered" evidence="1">
    <location>
        <begin position="140"/>
        <end position="240"/>
    </location>
</feature>
<accession>A0A212FA82</accession>
<protein>
    <recommendedName>
        <fullName evidence="4">PH domain-containing protein</fullName>
    </recommendedName>
</protein>
<keyword evidence="3" id="KW-1185">Reference proteome</keyword>
<evidence type="ECO:0008006" key="4">
    <source>
        <dbReference type="Google" id="ProtNLM"/>
    </source>
</evidence>
<feature type="region of interest" description="Disordered" evidence="1">
    <location>
        <begin position="595"/>
        <end position="639"/>
    </location>
</feature>
<feature type="region of interest" description="Disordered" evidence="1">
    <location>
        <begin position="545"/>
        <end position="577"/>
    </location>
</feature>